<dbReference type="SMART" id="SM00320">
    <property type="entry name" value="WD40"/>
    <property type="match status" value="6"/>
</dbReference>
<comment type="caution">
    <text evidence="15">The sequence shown here is derived from an EMBL/GenBank/DDBJ whole genome shotgun (WGS) entry which is preliminary data.</text>
</comment>
<dbReference type="Pfam" id="PF02630">
    <property type="entry name" value="SCO1-SenC"/>
    <property type="match status" value="1"/>
</dbReference>
<dbReference type="FunFam" id="3.40.30.10:FF:000013">
    <property type="entry name" value="Blast:Protein SCO1 homolog, mitochondrial"/>
    <property type="match status" value="1"/>
</dbReference>
<dbReference type="Gene3D" id="2.130.10.10">
    <property type="entry name" value="YVTN repeat-like/Quinoprotein amine dehydrogenase"/>
    <property type="match status" value="2"/>
</dbReference>
<evidence type="ECO:0000259" key="14">
    <source>
        <dbReference type="PROSITE" id="PS51352"/>
    </source>
</evidence>
<dbReference type="GO" id="GO:0006508">
    <property type="term" value="P:proteolysis"/>
    <property type="evidence" value="ECO:0007669"/>
    <property type="project" value="UniProtKB-KW"/>
</dbReference>
<dbReference type="PROSITE" id="PS51352">
    <property type="entry name" value="THIOREDOXIN_2"/>
    <property type="match status" value="1"/>
</dbReference>
<evidence type="ECO:0000256" key="3">
    <source>
        <dbReference type="ARBA" id="ARBA00022574"/>
    </source>
</evidence>
<keyword evidence="13" id="KW-0812">Transmembrane</keyword>
<keyword evidence="13" id="KW-1133">Transmembrane helix</keyword>
<evidence type="ECO:0000313" key="15">
    <source>
        <dbReference type="EMBL" id="GAO47514.1"/>
    </source>
</evidence>
<dbReference type="SUPFAM" id="SSF53187">
    <property type="entry name" value="Zn-dependent exopeptidases"/>
    <property type="match status" value="1"/>
</dbReference>
<gene>
    <name evidence="15" type="ORF">G7K_1719-t1</name>
</gene>
<dbReference type="InterPro" id="IPR002933">
    <property type="entry name" value="Peptidase_M20"/>
</dbReference>
<keyword evidence="5 9" id="KW-0479">Metal-binding</keyword>
<dbReference type="AlphaFoldDB" id="A0A0E9NCF1"/>
<dbReference type="SUPFAM" id="SSF50978">
    <property type="entry name" value="WD40 repeat-like"/>
    <property type="match status" value="1"/>
</dbReference>
<reference evidence="15 16" key="2">
    <citation type="journal article" date="2014" name="J. Gen. Appl. Microbiol.">
        <title>The early diverging ascomycetous budding yeast Saitoella complicata has three histone deacetylases belonging to the Clr6, Hos2, and Rpd3 lineages.</title>
        <authorList>
            <person name="Nishida H."/>
            <person name="Matsumoto T."/>
            <person name="Kondo S."/>
            <person name="Hamamoto M."/>
            <person name="Yoshikawa H."/>
        </authorList>
    </citation>
    <scope>NUCLEOTIDE SEQUENCE [LARGE SCALE GENOMIC DNA]</scope>
    <source>
        <strain evidence="15 16">NRRL Y-17804</strain>
    </source>
</reference>
<dbReference type="PROSITE" id="PS50294">
    <property type="entry name" value="WD_REPEATS_REGION"/>
    <property type="match status" value="1"/>
</dbReference>
<feature type="binding site" evidence="9">
    <location>
        <position position="240"/>
    </location>
    <ligand>
        <name>Cu cation</name>
        <dbReference type="ChEBI" id="CHEBI:23378"/>
    </ligand>
</feature>
<evidence type="ECO:0000256" key="1">
    <source>
        <dbReference type="ARBA" id="ARBA00006247"/>
    </source>
</evidence>
<dbReference type="InterPro" id="IPR019775">
    <property type="entry name" value="WD40_repeat_CS"/>
</dbReference>
<evidence type="ECO:0000256" key="13">
    <source>
        <dbReference type="SAM" id="Phobius"/>
    </source>
</evidence>
<evidence type="ECO:0000256" key="2">
    <source>
        <dbReference type="ARBA" id="ARBA00010996"/>
    </source>
</evidence>
<evidence type="ECO:0000256" key="12">
    <source>
        <dbReference type="SAM" id="MobiDB-lite"/>
    </source>
</evidence>
<dbReference type="Pfam" id="PF01546">
    <property type="entry name" value="Peptidase_M20"/>
    <property type="match status" value="1"/>
</dbReference>
<evidence type="ECO:0000256" key="9">
    <source>
        <dbReference type="PIRSR" id="PIRSR603782-1"/>
    </source>
</evidence>
<dbReference type="InterPro" id="IPR013766">
    <property type="entry name" value="Thioredoxin_domain"/>
</dbReference>
<dbReference type="Gene3D" id="3.40.630.10">
    <property type="entry name" value="Zn peptidases"/>
    <property type="match status" value="1"/>
</dbReference>
<dbReference type="PROSITE" id="PS00678">
    <property type="entry name" value="WD_REPEATS_1"/>
    <property type="match status" value="1"/>
</dbReference>
<dbReference type="SUPFAM" id="SSF55031">
    <property type="entry name" value="Bacterial exopeptidase dimerisation domain"/>
    <property type="match status" value="1"/>
</dbReference>
<dbReference type="Proteomes" id="UP000033140">
    <property type="component" value="Unassembled WGS sequence"/>
</dbReference>
<evidence type="ECO:0000256" key="10">
    <source>
        <dbReference type="PIRSR" id="PIRSR603782-2"/>
    </source>
</evidence>
<name>A0A0E9NCF1_SAICN</name>
<evidence type="ECO:0000313" key="16">
    <source>
        <dbReference type="Proteomes" id="UP000033140"/>
    </source>
</evidence>
<dbReference type="Gene3D" id="3.30.70.360">
    <property type="match status" value="1"/>
</dbReference>
<dbReference type="PROSITE" id="PS50082">
    <property type="entry name" value="WD_REPEATS_2"/>
    <property type="match status" value="2"/>
</dbReference>
<dbReference type="EMBL" id="BACD03000009">
    <property type="protein sequence ID" value="GAO47514.1"/>
    <property type="molecule type" value="Genomic_DNA"/>
</dbReference>
<dbReference type="STRING" id="698492.A0A0E9NCF1"/>
<dbReference type="InterPro" id="IPR003782">
    <property type="entry name" value="SCO1/SenC"/>
</dbReference>
<sequence>MSRPSSVLRALRSPVLARCPSMAMARTYTPSLIRPSTRTFTSSPIRSRAASGAESNTDIRNRQAVGVFTWKTAALFVLTGIGLTLYFRREKRLAELAKHEAANRAIGRPKVGGPFELVDHTGKAVTSEDFKGKYMLVYFGFTRCPDICPEELDKLSEVLEKLHGKYDPANPHPVVTPLFVTCDPARDTPAALSAYLPEFHPSIIGLTGTYDKIKEMCKAYRVYFSTPPVIKEGEDYLVDHSIFFYLMDPEGQFVDAFGKHYSVDEMAGKIREYVGEWDRLGRKRRAVLSKDFPYSAFTPPSRPLNLSPIMIDSLTRAATPSEASPTKRSPTTPQLLHKLHHPGSVLSLAVSEKHIFAGTQNHTIHVWDSHTFESVAVLTGHEGSVLCLHLSHCGRWLISSAGDSMVHVWDVRTLRRVCIIWSSYDVGDMFSVVYAPETGHIYLGAQNTSIQWFDLDSVYSPRTETPIPIADESDLATNKHARRGTHKFFDSRGPGGVLSRRPSEPSPSTAATPHHQIPPDQIIQYAHYGYIYSFILGPGRSGGAATLFSGGGDGEIKLWRLDRLHPEPAPFKTLSAERDDVGGVLSLSLQDTILYAGMSNGDIRIWDLDTAQLLRHIRSAHSGTDVLCTTVLDNTAVYTAGADGRVQRWGREGPSEGWEAHRKEDGSEGLVLAAAVVKGGNQQSARDLLVTGGNDEWLKIWDVRETEEDFIDGSGEQGEGEEDDAVLFKALAKLVSLRTISGSSGHVEECRRGATFLKNLLRRLGAEATLIPCSGNPVVLGRFKANSTPVTEEKRKNVLFYGHYDVIGACENGKDSSNWHSDPYELTGQDGYLYGRGVSDNKGPVLAAIFAASELMAEKNLSVDVTFVIEGEEESGSKGFAEAIRSKKDVIGDVDLIILSNSYWLDDSVPCLTYGLRGVIHATVKVSGHRPDAHSGVEGGAVREPLIDLINLSSKLTDDAGKICLPRFYDAVRPVTSSEEKFYEAIIDKLKPDSSHHDLLDMDALMARWRFPSLTIHHVNVSGPGNETVIPKSASAAVSIRIVPDQSLEEITADFEAYLRAKFAEMGSKNVLNVTIDHQADWWLGDTDNTAYKVLEGAIREEWNMVDEHPLYIREGGSIPVVRWLEREFGAAATHFPCGQRSDSAHLNDERIRLVNLIKGKRILKRTFQNLA</sequence>
<evidence type="ECO:0000256" key="5">
    <source>
        <dbReference type="ARBA" id="ARBA00022723"/>
    </source>
</evidence>
<dbReference type="InterPro" id="IPR036322">
    <property type="entry name" value="WD40_repeat_dom_sf"/>
</dbReference>
<keyword evidence="8 9" id="KW-0186">Copper</keyword>
<dbReference type="InterPro" id="IPR036249">
    <property type="entry name" value="Thioredoxin-like_sf"/>
</dbReference>
<evidence type="ECO:0000256" key="7">
    <source>
        <dbReference type="ARBA" id="ARBA00022801"/>
    </source>
</evidence>
<dbReference type="InterPro" id="IPR011650">
    <property type="entry name" value="Peptidase_M20_dimer"/>
</dbReference>
<evidence type="ECO:0000256" key="6">
    <source>
        <dbReference type="ARBA" id="ARBA00022737"/>
    </source>
</evidence>
<feature type="region of interest" description="Disordered" evidence="12">
    <location>
        <begin position="37"/>
        <end position="56"/>
    </location>
</feature>
<comment type="similarity">
    <text evidence="2">Belongs to the SCO1/2 family.</text>
</comment>
<dbReference type="InterPro" id="IPR001680">
    <property type="entry name" value="WD40_rpt"/>
</dbReference>
<organism evidence="15 16">
    <name type="scientific">Saitoella complicata (strain BCRC 22490 / CBS 7301 / JCM 7358 / NBRC 10748 / NRRL Y-17804)</name>
    <dbReference type="NCBI Taxonomy" id="698492"/>
    <lineage>
        <taxon>Eukaryota</taxon>
        <taxon>Fungi</taxon>
        <taxon>Dikarya</taxon>
        <taxon>Ascomycota</taxon>
        <taxon>Taphrinomycotina</taxon>
        <taxon>Taphrinomycotina incertae sedis</taxon>
        <taxon>Saitoella</taxon>
    </lineage>
</organism>
<feature type="repeat" description="WD" evidence="11">
    <location>
        <begin position="378"/>
        <end position="419"/>
    </location>
</feature>
<feature type="region of interest" description="Disordered" evidence="12">
    <location>
        <begin position="485"/>
        <end position="516"/>
    </location>
</feature>
<proteinExistence type="inferred from homology"/>
<keyword evidence="10" id="KW-1015">Disulfide bond</keyword>
<reference evidence="15 16" key="1">
    <citation type="journal article" date="2011" name="J. Gen. Appl. Microbiol.">
        <title>Draft genome sequencing of the enigmatic yeast Saitoella complicata.</title>
        <authorList>
            <person name="Nishida H."/>
            <person name="Hamamoto M."/>
            <person name="Sugiyama J."/>
        </authorList>
    </citation>
    <scope>NUCLEOTIDE SEQUENCE [LARGE SCALE GENOMIC DNA]</scope>
    <source>
        <strain evidence="15 16">NRRL Y-17804</strain>
    </source>
</reference>
<dbReference type="Pfam" id="PF07687">
    <property type="entry name" value="M20_dimer"/>
    <property type="match status" value="1"/>
</dbReference>
<evidence type="ECO:0000256" key="4">
    <source>
        <dbReference type="ARBA" id="ARBA00022670"/>
    </source>
</evidence>
<accession>A0A0E9NCF1</accession>
<feature type="binding site" evidence="9">
    <location>
        <position position="148"/>
    </location>
    <ligand>
        <name>Cu cation</name>
        <dbReference type="ChEBI" id="CHEBI:23378"/>
    </ligand>
</feature>
<dbReference type="InterPro" id="IPR051458">
    <property type="entry name" value="Cyt/Met_Dipeptidase"/>
</dbReference>
<comment type="similarity">
    <text evidence="1">Belongs to the peptidase M20A family.</text>
</comment>
<reference evidence="15 16" key="3">
    <citation type="journal article" date="2015" name="Genome Announc.">
        <title>Draft Genome Sequence of the Archiascomycetous Yeast Saitoella complicata.</title>
        <authorList>
            <person name="Yamauchi K."/>
            <person name="Kondo S."/>
            <person name="Hamamoto M."/>
            <person name="Takahashi Y."/>
            <person name="Ogura Y."/>
            <person name="Hayashi T."/>
            <person name="Nishida H."/>
        </authorList>
    </citation>
    <scope>NUCLEOTIDE SEQUENCE [LARGE SCALE GENOMIC DNA]</scope>
    <source>
        <strain evidence="15 16">NRRL Y-17804</strain>
    </source>
</reference>
<keyword evidence="7" id="KW-0378">Hydrolase</keyword>
<feature type="transmembrane region" description="Helical" evidence="13">
    <location>
        <begin position="68"/>
        <end position="87"/>
    </location>
</feature>
<feature type="binding site" evidence="9">
    <location>
        <position position="144"/>
    </location>
    <ligand>
        <name>Cu cation</name>
        <dbReference type="ChEBI" id="CHEBI:23378"/>
    </ligand>
</feature>
<dbReference type="InterPro" id="IPR036264">
    <property type="entry name" value="Bact_exopeptidase_dim_dom"/>
</dbReference>
<keyword evidence="16" id="KW-1185">Reference proteome</keyword>
<keyword evidence="6" id="KW-0677">Repeat</keyword>
<protein>
    <recommendedName>
        <fullName evidence="14">Thioredoxin domain-containing protein</fullName>
    </recommendedName>
</protein>
<evidence type="ECO:0000256" key="11">
    <source>
        <dbReference type="PROSITE-ProRule" id="PRU00221"/>
    </source>
</evidence>
<dbReference type="CDD" id="cd02968">
    <property type="entry name" value="SCO"/>
    <property type="match status" value="1"/>
</dbReference>
<dbReference type="GO" id="GO:0045454">
    <property type="term" value="P:cell redox homeostasis"/>
    <property type="evidence" value="ECO:0007669"/>
    <property type="project" value="UniProtKB-ARBA"/>
</dbReference>
<dbReference type="Gene3D" id="3.40.30.10">
    <property type="entry name" value="Glutaredoxin"/>
    <property type="match status" value="1"/>
</dbReference>
<feature type="repeat" description="WD" evidence="11">
    <location>
        <begin position="688"/>
        <end position="711"/>
    </location>
</feature>
<dbReference type="Pfam" id="PF00400">
    <property type="entry name" value="WD40"/>
    <property type="match status" value="2"/>
</dbReference>
<keyword evidence="4" id="KW-0645">Protease</keyword>
<dbReference type="GO" id="GO:0006751">
    <property type="term" value="P:glutathione catabolic process"/>
    <property type="evidence" value="ECO:0007669"/>
    <property type="project" value="TreeGrafter"/>
</dbReference>
<dbReference type="GO" id="GO:0005507">
    <property type="term" value="F:copper ion binding"/>
    <property type="evidence" value="ECO:0007669"/>
    <property type="project" value="UniProtKB-ARBA"/>
</dbReference>
<dbReference type="InterPro" id="IPR015943">
    <property type="entry name" value="WD40/YVTN_repeat-like_dom_sf"/>
</dbReference>
<keyword evidence="13" id="KW-0472">Membrane</keyword>
<dbReference type="GO" id="GO:0008233">
    <property type="term" value="F:peptidase activity"/>
    <property type="evidence" value="ECO:0007669"/>
    <property type="project" value="UniProtKB-KW"/>
</dbReference>
<keyword evidence="3 11" id="KW-0853">WD repeat</keyword>
<dbReference type="SUPFAM" id="SSF52833">
    <property type="entry name" value="Thioredoxin-like"/>
    <property type="match status" value="1"/>
</dbReference>
<dbReference type="OMA" id="HATVCVD"/>
<feature type="domain" description="Thioredoxin" evidence="14">
    <location>
        <begin position="106"/>
        <end position="275"/>
    </location>
</feature>
<evidence type="ECO:0000256" key="8">
    <source>
        <dbReference type="ARBA" id="ARBA00023008"/>
    </source>
</evidence>
<dbReference type="PANTHER" id="PTHR43270:SF8">
    <property type="entry name" value="DI- AND TRIPEPTIDASE DUG2-RELATED"/>
    <property type="match status" value="1"/>
</dbReference>
<feature type="disulfide bond" description="Redox-active" evidence="10">
    <location>
        <begin position="144"/>
        <end position="148"/>
    </location>
</feature>
<dbReference type="PANTHER" id="PTHR43270">
    <property type="entry name" value="BETA-ALA-HIS DIPEPTIDASE"/>
    <property type="match status" value="1"/>
</dbReference>